<evidence type="ECO:0000256" key="7">
    <source>
        <dbReference type="ARBA" id="ARBA00022989"/>
    </source>
</evidence>
<protein>
    <submittedName>
        <fullName evidence="13">Uncharacterized protein</fullName>
    </submittedName>
</protein>
<feature type="non-terminal residue" evidence="13">
    <location>
        <position position="1"/>
    </location>
</feature>
<evidence type="ECO:0000256" key="6">
    <source>
        <dbReference type="ARBA" id="ARBA00022847"/>
    </source>
</evidence>
<feature type="transmembrane region" description="Helical" evidence="12">
    <location>
        <begin position="21"/>
        <end position="41"/>
    </location>
</feature>
<gene>
    <name evidence="13" type="ORF">METZ01_LOCUS383094</name>
</gene>
<dbReference type="Gene3D" id="1.20.1730.10">
    <property type="entry name" value="Sodium/glucose cotransporter"/>
    <property type="match status" value="1"/>
</dbReference>
<evidence type="ECO:0000256" key="9">
    <source>
        <dbReference type="ARBA" id="ARBA00023065"/>
    </source>
</evidence>
<evidence type="ECO:0000256" key="2">
    <source>
        <dbReference type="ARBA" id="ARBA00006434"/>
    </source>
</evidence>
<evidence type="ECO:0000256" key="11">
    <source>
        <dbReference type="ARBA" id="ARBA00023201"/>
    </source>
</evidence>
<organism evidence="13">
    <name type="scientific">marine metagenome</name>
    <dbReference type="NCBI Taxonomy" id="408172"/>
    <lineage>
        <taxon>unclassified sequences</taxon>
        <taxon>metagenomes</taxon>
        <taxon>ecological metagenomes</taxon>
    </lineage>
</organism>
<dbReference type="InterPro" id="IPR038377">
    <property type="entry name" value="Na/Glc_symporter_sf"/>
</dbReference>
<dbReference type="EMBL" id="UINC01142105">
    <property type="protein sequence ID" value="SVD30240.1"/>
    <property type="molecule type" value="Genomic_DNA"/>
</dbReference>
<dbReference type="GO" id="GO:0005886">
    <property type="term" value="C:plasma membrane"/>
    <property type="evidence" value="ECO:0007669"/>
    <property type="project" value="UniProtKB-SubCell"/>
</dbReference>
<evidence type="ECO:0000256" key="3">
    <source>
        <dbReference type="ARBA" id="ARBA00022448"/>
    </source>
</evidence>
<accession>A0A382U7H5</accession>
<dbReference type="PANTHER" id="PTHR48086:SF3">
    <property type="entry name" value="SODIUM_PROLINE SYMPORTER"/>
    <property type="match status" value="1"/>
</dbReference>
<dbReference type="InterPro" id="IPR050277">
    <property type="entry name" value="Sodium:Solute_Symporter"/>
</dbReference>
<feature type="transmembrane region" description="Helical" evidence="12">
    <location>
        <begin position="156"/>
        <end position="178"/>
    </location>
</feature>
<comment type="similarity">
    <text evidence="2">Belongs to the sodium:solute symporter (SSF) (TC 2.A.21) family.</text>
</comment>
<keyword evidence="7 12" id="KW-1133">Transmembrane helix</keyword>
<dbReference type="GO" id="GO:0006814">
    <property type="term" value="P:sodium ion transport"/>
    <property type="evidence" value="ECO:0007669"/>
    <property type="project" value="UniProtKB-KW"/>
</dbReference>
<evidence type="ECO:0000256" key="1">
    <source>
        <dbReference type="ARBA" id="ARBA00004651"/>
    </source>
</evidence>
<keyword evidence="9" id="KW-0406">Ion transport</keyword>
<feature type="transmembrane region" description="Helical" evidence="12">
    <location>
        <begin position="76"/>
        <end position="95"/>
    </location>
</feature>
<sequence length="191" mass="20893">DADSDRVFGEICRIVMEKSVFHRWLVVVLLSAVLAALMSTADSVLLSVSSMLTKDIYHRQINPAASEEKLTKIGKSLSWVVVTIMAAIAIYLNSLENKPTLVKLMDMKFDMLMQLGPGFILGMHWRGMKPSAPFWGLVSGLTLVFALYPIGTLTNWGVHAGVFGLTLNLAVVVAISYLPPSQARSKGLIET</sequence>
<evidence type="ECO:0000256" key="12">
    <source>
        <dbReference type="SAM" id="Phobius"/>
    </source>
</evidence>
<evidence type="ECO:0000256" key="4">
    <source>
        <dbReference type="ARBA" id="ARBA00022475"/>
    </source>
</evidence>
<name>A0A382U7H5_9ZZZZ</name>
<comment type="subcellular location">
    <subcellularLocation>
        <location evidence="1">Cell membrane</location>
        <topology evidence="1">Multi-pass membrane protein</topology>
    </subcellularLocation>
</comment>
<evidence type="ECO:0000256" key="8">
    <source>
        <dbReference type="ARBA" id="ARBA00023053"/>
    </source>
</evidence>
<evidence type="ECO:0000256" key="10">
    <source>
        <dbReference type="ARBA" id="ARBA00023136"/>
    </source>
</evidence>
<dbReference type="PANTHER" id="PTHR48086">
    <property type="entry name" value="SODIUM/PROLINE SYMPORTER-RELATED"/>
    <property type="match status" value="1"/>
</dbReference>
<keyword evidence="6" id="KW-0769">Symport</keyword>
<dbReference type="Pfam" id="PF00474">
    <property type="entry name" value="SSF"/>
    <property type="match status" value="1"/>
</dbReference>
<keyword evidence="8" id="KW-0915">Sodium</keyword>
<proteinExistence type="inferred from homology"/>
<dbReference type="InterPro" id="IPR001734">
    <property type="entry name" value="Na/solute_symporter"/>
</dbReference>
<evidence type="ECO:0000313" key="13">
    <source>
        <dbReference type="EMBL" id="SVD30240.1"/>
    </source>
</evidence>
<keyword evidence="10 12" id="KW-0472">Membrane</keyword>
<feature type="transmembrane region" description="Helical" evidence="12">
    <location>
        <begin position="132"/>
        <end position="150"/>
    </location>
</feature>
<keyword evidence="3" id="KW-0813">Transport</keyword>
<reference evidence="13" key="1">
    <citation type="submission" date="2018-05" db="EMBL/GenBank/DDBJ databases">
        <authorList>
            <person name="Lanie J.A."/>
            <person name="Ng W.-L."/>
            <person name="Kazmierczak K.M."/>
            <person name="Andrzejewski T.M."/>
            <person name="Davidsen T.M."/>
            <person name="Wayne K.J."/>
            <person name="Tettelin H."/>
            <person name="Glass J.I."/>
            <person name="Rusch D."/>
            <person name="Podicherti R."/>
            <person name="Tsui H.-C.T."/>
            <person name="Winkler M.E."/>
        </authorList>
    </citation>
    <scope>NUCLEOTIDE SEQUENCE</scope>
</reference>
<dbReference type="GO" id="GO:0015293">
    <property type="term" value="F:symporter activity"/>
    <property type="evidence" value="ECO:0007669"/>
    <property type="project" value="UniProtKB-KW"/>
</dbReference>
<evidence type="ECO:0000256" key="5">
    <source>
        <dbReference type="ARBA" id="ARBA00022692"/>
    </source>
</evidence>
<dbReference type="PROSITE" id="PS50283">
    <property type="entry name" value="NA_SOLUT_SYMP_3"/>
    <property type="match status" value="1"/>
</dbReference>
<dbReference type="AlphaFoldDB" id="A0A382U7H5"/>
<keyword evidence="4" id="KW-1003">Cell membrane</keyword>
<keyword evidence="5 12" id="KW-0812">Transmembrane</keyword>
<keyword evidence="11" id="KW-0739">Sodium transport</keyword>